<evidence type="ECO:0000256" key="5">
    <source>
        <dbReference type="ARBA" id="ARBA00023242"/>
    </source>
</evidence>
<feature type="compositionally biased region" description="Polar residues" evidence="8">
    <location>
        <begin position="274"/>
        <end position="283"/>
    </location>
</feature>
<reference evidence="10" key="1">
    <citation type="journal article" date="2011" name="Proc. Natl. Acad. Sci. U.S.A.">
        <title>Obligate biotrophy features unraveled by the genomic analysis of rust fungi.</title>
        <authorList>
            <person name="Duplessis S."/>
            <person name="Cuomo C.A."/>
            <person name="Lin Y.-C."/>
            <person name="Aerts A."/>
            <person name="Tisserant E."/>
            <person name="Veneault-Fourrey C."/>
            <person name="Joly D.L."/>
            <person name="Hacquard S."/>
            <person name="Amselem J."/>
            <person name="Cantarel B.L."/>
            <person name="Chiu R."/>
            <person name="Coutinho P.M."/>
            <person name="Feau N."/>
            <person name="Field M."/>
            <person name="Frey P."/>
            <person name="Gelhaye E."/>
            <person name="Goldberg J."/>
            <person name="Grabherr M.G."/>
            <person name="Kodira C.D."/>
            <person name="Kohler A."/>
            <person name="Kuees U."/>
            <person name="Lindquist E.A."/>
            <person name="Lucas S.M."/>
            <person name="Mago R."/>
            <person name="Mauceli E."/>
            <person name="Morin E."/>
            <person name="Murat C."/>
            <person name="Pangilinan J.L."/>
            <person name="Park R."/>
            <person name="Pearson M."/>
            <person name="Quesneville H."/>
            <person name="Rouhier N."/>
            <person name="Sakthikumar S."/>
            <person name="Salamov A.A."/>
            <person name="Schmutz J."/>
            <person name="Selles B."/>
            <person name="Shapiro H."/>
            <person name="Tanguay P."/>
            <person name="Tuskan G.A."/>
            <person name="Henrissat B."/>
            <person name="Van de Peer Y."/>
            <person name="Rouze P."/>
            <person name="Ellis J.G."/>
            <person name="Dodds P.N."/>
            <person name="Schein J.E."/>
            <person name="Zhong S."/>
            <person name="Hamelin R.C."/>
            <person name="Grigoriev I.V."/>
            <person name="Szabo L.J."/>
            <person name="Martin F."/>
        </authorList>
    </citation>
    <scope>NUCLEOTIDE SEQUENCE [LARGE SCALE GENOMIC DNA]</scope>
    <source>
        <strain evidence="10">98AG31 / pathotype 3-4-7</strain>
    </source>
</reference>
<feature type="compositionally biased region" description="Acidic residues" evidence="8">
    <location>
        <begin position="693"/>
        <end position="705"/>
    </location>
</feature>
<gene>
    <name evidence="9" type="ORF">MELLADRAFT_116697</name>
</gene>
<feature type="compositionally biased region" description="Polar residues" evidence="8">
    <location>
        <begin position="390"/>
        <end position="403"/>
    </location>
</feature>
<dbReference type="InParanoid" id="F4RP70"/>
<sequence length="705" mass="78702">MSTNQELTVIKSKLKTWEREFKKSNGRDPTKSDIKSNPEIAKLYSTYNTTKSNDRKTSHSSKPSTSSTHISNSESTSCMQTTPQKQRLEDKSNTKKSHQINNSLYQNPNSPIKLRQLLLSNSPRKKSNGKMTNTKGLKNNQSNTTSTPKSNPFESNSGGGKGSPDLFADLLLQAKDTPRTKARKYLIGVGSPLKPKPNLNRSESTTTINGGGGGLSTFLKSRTDESQSKVNQVQEKVEIEDQDENSDDILGPSPFKPKPSGQLPFRCLFDDQEASTQSTQSPIKPNPINKLNIKSSIPFIPNNSQNSIGTLSEFPGCGQLDLQKQRQQADKNRIPVGAKRKRMKPGEEDASFYEDINDPDLDGLSTIKKVIRNTTKRTKVDRTNSNVIKRKTNQSQLNVSTRLPVNKTKDSRDCDGSDSEEEGLAKMPDLPFGAQSQTSVITELETFTFAPTDPNSKPVPTIPQQINSKLKVNKSKPDWKGKGKATTPPLLIEEETKQIKVTGTQKVMVRPYKPVNEIQMKKLRMTNIFQEPEPNISESLGPLNDEAVSSEEEENLEEINDDGLMKEEEEGDIIVSEELLNLLNLDAVSGNDRKILKREKVREEKVRRVLEGSNSKPIKEIKTDPVKTKITKPIKTSLKTKLQSVGGSTNSKHQRESSVDLGTEEYGLSEDEMEDEDEDDDWEEDPEGWKELDGDDGLYNDDYEL</sequence>
<evidence type="ECO:0000256" key="7">
    <source>
        <dbReference type="RuleBase" id="RU367067"/>
    </source>
</evidence>
<dbReference type="OrthoDB" id="8775810at2759"/>
<feature type="region of interest" description="Disordered" evidence="8">
    <location>
        <begin position="390"/>
        <end position="431"/>
    </location>
</feature>
<dbReference type="PANTHER" id="PTHR28124">
    <property type="entry name" value="DNA REPLICATION REGULATOR SLD2"/>
    <property type="match status" value="1"/>
</dbReference>
<keyword evidence="6 7" id="KW-0131">Cell cycle</keyword>
<feature type="region of interest" description="Disordered" evidence="8">
    <location>
        <begin position="533"/>
        <end position="566"/>
    </location>
</feature>
<feature type="compositionally biased region" description="Acidic residues" evidence="8">
    <location>
        <begin position="548"/>
        <end position="566"/>
    </location>
</feature>
<keyword evidence="10" id="KW-1185">Reference proteome</keyword>
<dbReference type="EMBL" id="GL883111">
    <property type="protein sequence ID" value="EGG05902.1"/>
    <property type="molecule type" value="Genomic_DNA"/>
</dbReference>
<dbReference type="InterPro" id="IPR021110">
    <property type="entry name" value="DNA_rep_checkpnt_protein"/>
</dbReference>
<dbReference type="VEuPathDB" id="FungiDB:MELLADRAFT_116697"/>
<feature type="compositionally biased region" description="Basic and acidic residues" evidence="8">
    <location>
        <begin position="323"/>
        <end position="333"/>
    </location>
</feature>
<keyword evidence="4 7" id="KW-0235">DNA replication</keyword>
<evidence type="ECO:0000256" key="6">
    <source>
        <dbReference type="ARBA" id="ARBA00023306"/>
    </source>
</evidence>
<dbReference type="GO" id="GO:0006270">
    <property type="term" value="P:DNA replication initiation"/>
    <property type="evidence" value="ECO:0007669"/>
    <property type="project" value="UniProtKB-UniRule"/>
</dbReference>
<protein>
    <recommendedName>
        <fullName evidence="3 7">DNA replication regulator SLD2</fullName>
    </recommendedName>
</protein>
<dbReference type="eggNOG" id="ENOG502RSCM">
    <property type="taxonomic scope" value="Eukaryota"/>
</dbReference>
<feature type="compositionally biased region" description="Basic and acidic residues" evidence="8">
    <location>
        <begin position="15"/>
        <end position="36"/>
    </location>
</feature>
<feature type="region of interest" description="Disordered" evidence="8">
    <location>
        <begin position="185"/>
        <end position="290"/>
    </location>
</feature>
<dbReference type="Gene3D" id="1.10.10.1460">
    <property type="match status" value="1"/>
</dbReference>
<feature type="region of interest" description="Disordered" evidence="8">
    <location>
        <begin position="1"/>
        <end position="169"/>
    </location>
</feature>
<dbReference type="GO" id="GO:0031261">
    <property type="term" value="C:DNA replication preinitiation complex"/>
    <property type="evidence" value="ECO:0007669"/>
    <property type="project" value="TreeGrafter"/>
</dbReference>
<dbReference type="Pfam" id="PF11719">
    <property type="entry name" value="Drc1-Sld2"/>
    <property type="match status" value="1"/>
</dbReference>
<organism evidence="10">
    <name type="scientific">Melampsora larici-populina (strain 98AG31 / pathotype 3-4-7)</name>
    <name type="common">Poplar leaf rust fungus</name>
    <dbReference type="NCBI Taxonomy" id="747676"/>
    <lineage>
        <taxon>Eukaryota</taxon>
        <taxon>Fungi</taxon>
        <taxon>Dikarya</taxon>
        <taxon>Basidiomycota</taxon>
        <taxon>Pucciniomycotina</taxon>
        <taxon>Pucciniomycetes</taxon>
        <taxon>Pucciniales</taxon>
        <taxon>Melampsoraceae</taxon>
        <taxon>Melampsora</taxon>
    </lineage>
</organism>
<dbReference type="GeneID" id="18925865"/>
<comment type="similarity">
    <text evidence="2 7">Belongs to the SLD2 family.</text>
</comment>
<evidence type="ECO:0000313" key="9">
    <source>
        <dbReference type="EMBL" id="EGG05902.1"/>
    </source>
</evidence>
<dbReference type="InterPro" id="IPR040203">
    <property type="entry name" value="Sld2"/>
</dbReference>
<name>F4RP70_MELLP</name>
<dbReference type="CDD" id="cd22289">
    <property type="entry name" value="RecQL4_SLD2_NTD"/>
    <property type="match status" value="1"/>
</dbReference>
<dbReference type="GO" id="GO:0000727">
    <property type="term" value="P:double-strand break repair via break-induced replication"/>
    <property type="evidence" value="ECO:0007669"/>
    <property type="project" value="TreeGrafter"/>
</dbReference>
<evidence type="ECO:0000256" key="8">
    <source>
        <dbReference type="SAM" id="MobiDB-lite"/>
    </source>
</evidence>
<dbReference type="HOGENOM" id="CLU_370117_0_0_1"/>
<accession>F4RP70</accession>
<evidence type="ECO:0000313" key="10">
    <source>
        <dbReference type="Proteomes" id="UP000001072"/>
    </source>
</evidence>
<feature type="compositionally biased region" description="Low complexity" evidence="8">
    <location>
        <begin position="60"/>
        <end position="77"/>
    </location>
</feature>
<feature type="compositionally biased region" description="Polar residues" evidence="8">
    <location>
        <begin position="129"/>
        <end position="156"/>
    </location>
</feature>
<dbReference type="GO" id="GO:0003688">
    <property type="term" value="F:DNA replication origin binding"/>
    <property type="evidence" value="ECO:0007669"/>
    <property type="project" value="TreeGrafter"/>
</dbReference>
<feature type="region of interest" description="Disordered" evidence="8">
    <location>
        <begin position="323"/>
        <end position="358"/>
    </location>
</feature>
<feature type="compositionally biased region" description="Acidic residues" evidence="8">
    <location>
        <begin position="667"/>
        <end position="686"/>
    </location>
</feature>
<feature type="compositionally biased region" description="Acidic residues" evidence="8">
    <location>
        <begin position="348"/>
        <end position="358"/>
    </location>
</feature>
<dbReference type="KEGG" id="mlr:MELLADRAFT_116697"/>
<feature type="compositionally biased region" description="Low complexity" evidence="8">
    <location>
        <begin position="632"/>
        <end position="641"/>
    </location>
</feature>
<dbReference type="GO" id="GO:1902977">
    <property type="term" value="P:mitotic DNA replication preinitiation complex assembly"/>
    <property type="evidence" value="ECO:0007669"/>
    <property type="project" value="TreeGrafter"/>
</dbReference>
<evidence type="ECO:0000256" key="3">
    <source>
        <dbReference type="ARBA" id="ARBA00018363"/>
    </source>
</evidence>
<dbReference type="Proteomes" id="UP000001072">
    <property type="component" value="Unassembled WGS sequence"/>
</dbReference>
<evidence type="ECO:0000256" key="4">
    <source>
        <dbReference type="ARBA" id="ARBA00022705"/>
    </source>
</evidence>
<proteinExistence type="inferred from homology"/>
<comment type="subcellular location">
    <subcellularLocation>
        <location evidence="1 7">Nucleus</location>
    </subcellularLocation>
</comment>
<keyword evidence="5 7" id="KW-0539">Nucleus</keyword>
<feature type="compositionally biased region" description="Acidic residues" evidence="8">
    <location>
        <begin position="238"/>
        <end position="247"/>
    </location>
</feature>
<dbReference type="RefSeq" id="XP_007410958.1">
    <property type="nucleotide sequence ID" value="XM_007410896.1"/>
</dbReference>
<dbReference type="FunFam" id="1.10.10.1460:FF:000001">
    <property type="entry name" value="DNA replication regulator Sld2"/>
    <property type="match status" value="1"/>
</dbReference>
<feature type="compositionally biased region" description="Polar residues" evidence="8">
    <location>
        <begin position="99"/>
        <end position="110"/>
    </location>
</feature>
<dbReference type="GO" id="GO:0003697">
    <property type="term" value="F:single-stranded DNA binding"/>
    <property type="evidence" value="ECO:0007669"/>
    <property type="project" value="TreeGrafter"/>
</dbReference>
<dbReference type="AlphaFoldDB" id="F4RP70"/>
<evidence type="ECO:0000256" key="2">
    <source>
        <dbReference type="ARBA" id="ARBA00007276"/>
    </source>
</evidence>
<feature type="region of interest" description="Disordered" evidence="8">
    <location>
        <begin position="632"/>
        <end position="705"/>
    </location>
</feature>
<dbReference type="PANTHER" id="PTHR28124:SF1">
    <property type="entry name" value="DNA REPLICATION REGULATOR SLD2"/>
    <property type="match status" value="1"/>
</dbReference>
<comment type="function">
    <text evidence="7">Has a role in the initiation of DNA replication. Required at S-phase checkpoint.</text>
</comment>
<feature type="compositionally biased region" description="Polar residues" evidence="8">
    <location>
        <begin position="642"/>
        <end position="651"/>
    </location>
</feature>
<feature type="compositionally biased region" description="Polar residues" evidence="8">
    <location>
        <begin position="199"/>
        <end position="208"/>
    </location>
</feature>
<evidence type="ECO:0000256" key="1">
    <source>
        <dbReference type="ARBA" id="ARBA00004123"/>
    </source>
</evidence>